<dbReference type="NCBIfam" id="NF001377">
    <property type="entry name" value="PRK00278.2-4"/>
    <property type="match status" value="1"/>
</dbReference>
<evidence type="ECO:0000313" key="11">
    <source>
        <dbReference type="EMBL" id="CEE00792.1"/>
    </source>
</evidence>
<dbReference type="InterPro" id="IPR013785">
    <property type="entry name" value="Aldolase_TIM"/>
</dbReference>
<dbReference type="PANTHER" id="PTHR22854">
    <property type="entry name" value="TRYPTOPHAN BIOSYNTHESIS PROTEIN"/>
    <property type="match status" value="1"/>
</dbReference>
<feature type="domain" description="Indole-3-glycerol phosphate synthase" evidence="10">
    <location>
        <begin position="17"/>
        <end position="263"/>
    </location>
</feature>
<dbReference type="InterPro" id="IPR011060">
    <property type="entry name" value="RibuloseP-bd_barrel"/>
</dbReference>
<reference evidence="11 12" key="1">
    <citation type="submission" date="2014-07" db="EMBL/GenBank/DDBJ databases">
        <authorList>
            <person name="Wibberg Daniel"/>
        </authorList>
    </citation>
    <scope>NUCLEOTIDE SEQUENCE [LARGE SCALE GENOMIC DNA]</scope>
</reference>
<dbReference type="GO" id="GO:0004640">
    <property type="term" value="F:phosphoribosylanthranilate isomerase activity"/>
    <property type="evidence" value="ECO:0007669"/>
    <property type="project" value="TreeGrafter"/>
</dbReference>
<evidence type="ECO:0000256" key="2">
    <source>
        <dbReference type="ARBA" id="ARBA00004696"/>
    </source>
</evidence>
<comment type="pathway">
    <text evidence="2 9">Amino-acid biosynthesis; L-tryptophan biosynthesis; L-tryptophan from chorismate: step 4/5.</text>
</comment>
<name>A0A090ISZ2_9BACI</name>
<dbReference type="EC" id="4.1.1.48" evidence="9"/>
<keyword evidence="5 9" id="KW-0210">Decarboxylase</keyword>
<dbReference type="HAMAP" id="MF_00134_B">
    <property type="entry name" value="IGPS_B"/>
    <property type="match status" value="1"/>
</dbReference>
<dbReference type="Proteomes" id="UP000040576">
    <property type="component" value="Unassembled WGS sequence"/>
</dbReference>
<dbReference type="EMBL" id="CCRF01000035">
    <property type="protein sequence ID" value="CEE00792.1"/>
    <property type="molecule type" value="Genomic_DNA"/>
</dbReference>
<dbReference type="InterPro" id="IPR045186">
    <property type="entry name" value="Indole-3-glycerol_P_synth"/>
</dbReference>
<protein>
    <recommendedName>
        <fullName evidence="9">Indole-3-glycerol phosphate synthase</fullName>
        <shortName evidence="9">IGPS</shortName>
        <ecNumber evidence="9">4.1.1.48</ecNumber>
    </recommendedName>
</protein>
<comment type="catalytic activity">
    <reaction evidence="1 9">
        <text>1-(2-carboxyphenylamino)-1-deoxy-D-ribulose 5-phosphate + H(+) = (1S,2R)-1-C-(indol-3-yl)glycerol 3-phosphate + CO2 + H2O</text>
        <dbReference type="Rhea" id="RHEA:23476"/>
        <dbReference type="ChEBI" id="CHEBI:15377"/>
        <dbReference type="ChEBI" id="CHEBI:15378"/>
        <dbReference type="ChEBI" id="CHEBI:16526"/>
        <dbReference type="ChEBI" id="CHEBI:58613"/>
        <dbReference type="ChEBI" id="CHEBI:58866"/>
        <dbReference type="EC" id="4.1.1.48"/>
    </reaction>
</comment>
<keyword evidence="6 9" id="KW-0822">Tryptophan biosynthesis</keyword>
<keyword evidence="8 9" id="KW-0456">Lyase</keyword>
<dbReference type="AlphaFoldDB" id="A0A090ISZ2"/>
<dbReference type="PANTHER" id="PTHR22854:SF2">
    <property type="entry name" value="INDOLE-3-GLYCEROL-PHOSPHATE SYNTHASE"/>
    <property type="match status" value="1"/>
</dbReference>
<organism evidence="11 12">
    <name type="scientific">Caldibacillus thermoamylovorans</name>
    <dbReference type="NCBI Taxonomy" id="35841"/>
    <lineage>
        <taxon>Bacteria</taxon>
        <taxon>Bacillati</taxon>
        <taxon>Bacillota</taxon>
        <taxon>Bacilli</taxon>
        <taxon>Bacillales</taxon>
        <taxon>Bacillaceae</taxon>
        <taxon>Caldibacillus</taxon>
    </lineage>
</organism>
<dbReference type="Gene3D" id="3.20.20.70">
    <property type="entry name" value="Aldolase class I"/>
    <property type="match status" value="1"/>
</dbReference>
<dbReference type="SUPFAM" id="SSF51366">
    <property type="entry name" value="Ribulose-phoshate binding barrel"/>
    <property type="match status" value="1"/>
</dbReference>
<evidence type="ECO:0000256" key="7">
    <source>
        <dbReference type="ARBA" id="ARBA00023141"/>
    </source>
</evidence>
<evidence type="ECO:0000256" key="4">
    <source>
        <dbReference type="ARBA" id="ARBA00022605"/>
    </source>
</evidence>
<evidence type="ECO:0000256" key="5">
    <source>
        <dbReference type="ARBA" id="ARBA00022793"/>
    </source>
</evidence>
<dbReference type="NCBIfam" id="NF001371">
    <property type="entry name" value="PRK00278.1-3"/>
    <property type="match status" value="1"/>
</dbReference>
<comment type="similarity">
    <text evidence="3 9">Belongs to the TrpC family.</text>
</comment>
<evidence type="ECO:0000259" key="10">
    <source>
        <dbReference type="Pfam" id="PF00218"/>
    </source>
</evidence>
<evidence type="ECO:0000256" key="3">
    <source>
        <dbReference type="ARBA" id="ARBA00008737"/>
    </source>
</evidence>
<evidence type="ECO:0000256" key="8">
    <source>
        <dbReference type="ARBA" id="ARBA00023239"/>
    </source>
</evidence>
<keyword evidence="12" id="KW-1185">Reference proteome</keyword>
<dbReference type="Pfam" id="PF00218">
    <property type="entry name" value="IGPS"/>
    <property type="match status" value="1"/>
</dbReference>
<evidence type="ECO:0000313" key="12">
    <source>
        <dbReference type="Proteomes" id="UP000040576"/>
    </source>
</evidence>
<dbReference type="UniPathway" id="UPA00035">
    <property type="reaction ID" value="UER00043"/>
</dbReference>
<dbReference type="InterPro" id="IPR001468">
    <property type="entry name" value="Indole-3-GlycerolPSynthase_CS"/>
</dbReference>
<keyword evidence="7 9" id="KW-0057">Aromatic amino acid biosynthesis</keyword>
<evidence type="ECO:0000256" key="6">
    <source>
        <dbReference type="ARBA" id="ARBA00022822"/>
    </source>
</evidence>
<dbReference type="InterPro" id="IPR013798">
    <property type="entry name" value="Indole-3-glycerol_P_synth_dom"/>
</dbReference>
<accession>A0A090ISZ2</accession>
<sequence>MITVKKFRAGCLKLTILDEIIAKKKDEIKTLTGQTFQPVAYEPVPTFQSLVAASSQMNIIAEIKRSSPSRGAINTTVDPADQAKRYEALGAKAISVLTDQAFFNGSIEDLIQVRKTVRLPILCKDFMIDPVQIDRAKAAGANIILLIVAALSDAQLAELYQYAVENDLEVLVEVHDEEEMERALRLEPEIIGINNRNLKTFEVNLATTERLASMVRGMKTILISESGMKQQGDVIRVRNAGANAVLVGETFMRAENLEETFKSFQVSLFQNIN</sequence>
<dbReference type="GO" id="GO:0004425">
    <property type="term" value="F:indole-3-glycerol-phosphate synthase activity"/>
    <property type="evidence" value="ECO:0007669"/>
    <property type="project" value="UniProtKB-UniRule"/>
</dbReference>
<keyword evidence="4 9" id="KW-0028">Amino-acid biosynthesis</keyword>
<dbReference type="FunFam" id="3.20.20.70:FF:000024">
    <property type="entry name" value="Indole-3-glycerol phosphate synthase"/>
    <property type="match status" value="1"/>
</dbReference>
<dbReference type="CDD" id="cd00331">
    <property type="entry name" value="IGPS"/>
    <property type="match status" value="1"/>
</dbReference>
<gene>
    <name evidence="9 11" type="primary">trpC</name>
    <name evidence="11" type="ORF">BT1A1_0945</name>
</gene>
<evidence type="ECO:0000256" key="9">
    <source>
        <dbReference type="HAMAP-Rule" id="MF_00134"/>
    </source>
</evidence>
<proteinExistence type="inferred from homology"/>
<dbReference type="GO" id="GO:0000162">
    <property type="term" value="P:L-tryptophan biosynthetic process"/>
    <property type="evidence" value="ECO:0007669"/>
    <property type="project" value="UniProtKB-UniRule"/>
</dbReference>
<evidence type="ECO:0000256" key="1">
    <source>
        <dbReference type="ARBA" id="ARBA00001633"/>
    </source>
</evidence>
<dbReference type="PROSITE" id="PS00614">
    <property type="entry name" value="IGPS"/>
    <property type="match status" value="1"/>
</dbReference>